<evidence type="ECO:0000259" key="5">
    <source>
        <dbReference type="Pfam" id="PF02558"/>
    </source>
</evidence>
<dbReference type="Proteomes" id="UP001377337">
    <property type="component" value="Chromosome"/>
</dbReference>
<dbReference type="PANTHER" id="PTHR21708">
    <property type="entry name" value="PROBABLE 2-DEHYDROPANTOATE 2-REDUCTASE"/>
    <property type="match status" value="1"/>
</dbReference>
<evidence type="ECO:0000313" key="8">
    <source>
        <dbReference type="Proteomes" id="UP001377337"/>
    </source>
</evidence>
<evidence type="ECO:0000256" key="2">
    <source>
        <dbReference type="ARBA" id="ARBA00022857"/>
    </source>
</evidence>
<name>A0ABZ2ND08_9BACI</name>
<comment type="function">
    <text evidence="4">Catalyzes the NADPH-dependent reduction of ketopantoate into pantoic acid.</text>
</comment>
<dbReference type="InterPro" id="IPR051402">
    <property type="entry name" value="KPR-Related"/>
</dbReference>
<sequence>MKFLVVGAGAVGGYFGGRLAENEQDVTFLVREKRNRQLAETGLIIKSVHGDFSFQPETITSGDLGTYDVILLSTKAYQLDQAISDIAPYVRENTVIIPMLNGMNHIHKLKERFSDHQVLGGLCFIESDLSSEGFIIQTSQTHRFVFGEWDGSMTERARDVEHAFNGSKSDSKASRLIVQDMWEKYLFIAAMSSVTTLFRQPIGPIREVPESREFLARLFKELESVMRQANAPLSGQITEKHMQTIDQMSYTMKSSMQRDMEKHGNVEAGHLQGYLYNMANETGISVPNLHAVYSNLRLYEKSRESSF</sequence>
<dbReference type="SUPFAM" id="SSF48179">
    <property type="entry name" value="6-phosphogluconate dehydrogenase C-terminal domain-like"/>
    <property type="match status" value="1"/>
</dbReference>
<reference evidence="7 8" key="1">
    <citation type="submission" date="2024-02" db="EMBL/GenBank/DDBJ databases">
        <title>Seven novel Bacillus-like species.</title>
        <authorList>
            <person name="Liu G."/>
        </authorList>
    </citation>
    <scope>NUCLEOTIDE SEQUENCE [LARGE SCALE GENOMIC DNA]</scope>
    <source>
        <strain evidence="7 8">FJAT-52054</strain>
    </source>
</reference>
<comment type="similarity">
    <text evidence="1 4">Belongs to the ketopantoate reductase family.</text>
</comment>
<dbReference type="RefSeq" id="WP_338776477.1">
    <property type="nucleotide sequence ID" value="NZ_CP147407.1"/>
</dbReference>
<dbReference type="InterPro" id="IPR036291">
    <property type="entry name" value="NAD(P)-bd_dom_sf"/>
</dbReference>
<evidence type="ECO:0000256" key="1">
    <source>
        <dbReference type="ARBA" id="ARBA00007870"/>
    </source>
</evidence>
<dbReference type="InterPro" id="IPR013752">
    <property type="entry name" value="KPA_reductase"/>
</dbReference>
<dbReference type="InterPro" id="IPR013332">
    <property type="entry name" value="KPR_N"/>
</dbReference>
<proteinExistence type="inferred from homology"/>
<protein>
    <recommendedName>
        <fullName evidence="4">2-dehydropantoate 2-reductase</fullName>
        <ecNumber evidence="4">1.1.1.169</ecNumber>
    </recommendedName>
    <alternativeName>
        <fullName evidence="4">Ketopantoate reductase</fullName>
    </alternativeName>
</protein>
<feature type="domain" description="Ketopantoate reductase N-terminal" evidence="5">
    <location>
        <begin position="4"/>
        <end position="150"/>
    </location>
</feature>
<comment type="catalytic activity">
    <reaction evidence="4">
        <text>(R)-pantoate + NADP(+) = 2-dehydropantoate + NADPH + H(+)</text>
        <dbReference type="Rhea" id="RHEA:16233"/>
        <dbReference type="ChEBI" id="CHEBI:11561"/>
        <dbReference type="ChEBI" id="CHEBI:15378"/>
        <dbReference type="ChEBI" id="CHEBI:15980"/>
        <dbReference type="ChEBI" id="CHEBI:57783"/>
        <dbReference type="ChEBI" id="CHEBI:58349"/>
        <dbReference type="EC" id="1.1.1.169"/>
    </reaction>
</comment>
<dbReference type="Pfam" id="PF08546">
    <property type="entry name" value="ApbA_C"/>
    <property type="match status" value="1"/>
</dbReference>
<dbReference type="InterPro" id="IPR008927">
    <property type="entry name" value="6-PGluconate_DH-like_C_sf"/>
</dbReference>
<organism evidence="7 8">
    <name type="scientific">Metabacillus sediminis</name>
    <dbReference type="NCBI Taxonomy" id="3117746"/>
    <lineage>
        <taxon>Bacteria</taxon>
        <taxon>Bacillati</taxon>
        <taxon>Bacillota</taxon>
        <taxon>Bacilli</taxon>
        <taxon>Bacillales</taxon>
        <taxon>Bacillaceae</taxon>
        <taxon>Metabacillus</taxon>
    </lineage>
</organism>
<evidence type="ECO:0000256" key="3">
    <source>
        <dbReference type="ARBA" id="ARBA00023002"/>
    </source>
</evidence>
<dbReference type="EMBL" id="CP147407">
    <property type="protein sequence ID" value="WXB95137.1"/>
    <property type="molecule type" value="Genomic_DNA"/>
</dbReference>
<dbReference type="InterPro" id="IPR013328">
    <property type="entry name" value="6PGD_dom2"/>
</dbReference>
<dbReference type="NCBIfam" id="TIGR00745">
    <property type="entry name" value="apbA_panE"/>
    <property type="match status" value="1"/>
</dbReference>
<keyword evidence="3 4" id="KW-0560">Oxidoreductase</keyword>
<dbReference type="SUPFAM" id="SSF51735">
    <property type="entry name" value="NAD(P)-binding Rossmann-fold domains"/>
    <property type="match status" value="1"/>
</dbReference>
<evidence type="ECO:0000256" key="4">
    <source>
        <dbReference type="RuleBase" id="RU362068"/>
    </source>
</evidence>
<keyword evidence="8" id="KW-1185">Reference proteome</keyword>
<feature type="domain" description="Ketopantoate reductase C-terminal" evidence="6">
    <location>
        <begin position="177"/>
        <end position="300"/>
    </location>
</feature>
<evidence type="ECO:0000313" key="7">
    <source>
        <dbReference type="EMBL" id="WXB95137.1"/>
    </source>
</evidence>
<dbReference type="Pfam" id="PF02558">
    <property type="entry name" value="ApbA"/>
    <property type="match status" value="1"/>
</dbReference>
<gene>
    <name evidence="7" type="ORF">WCV65_11145</name>
</gene>
<dbReference type="EC" id="1.1.1.169" evidence="4"/>
<evidence type="ECO:0000259" key="6">
    <source>
        <dbReference type="Pfam" id="PF08546"/>
    </source>
</evidence>
<keyword evidence="4" id="KW-0566">Pantothenate biosynthesis</keyword>
<dbReference type="Gene3D" id="1.10.1040.10">
    <property type="entry name" value="N-(1-d-carboxylethyl)-l-norvaline Dehydrogenase, domain 2"/>
    <property type="match status" value="1"/>
</dbReference>
<dbReference type="PANTHER" id="PTHR21708:SF26">
    <property type="entry name" value="2-DEHYDROPANTOATE 2-REDUCTASE"/>
    <property type="match status" value="1"/>
</dbReference>
<keyword evidence="2 4" id="KW-0521">NADP</keyword>
<dbReference type="Gene3D" id="3.40.50.720">
    <property type="entry name" value="NAD(P)-binding Rossmann-like Domain"/>
    <property type="match status" value="1"/>
</dbReference>
<dbReference type="InterPro" id="IPR003710">
    <property type="entry name" value="ApbA"/>
</dbReference>
<comment type="pathway">
    <text evidence="4">Cofactor biosynthesis; (R)-pantothenate biosynthesis; (R)-pantoate from 3-methyl-2-oxobutanoate: step 2/2.</text>
</comment>
<accession>A0ABZ2ND08</accession>